<organism evidence="2 3">
    <name type="scientific">Virgibacillus siamensis</name>
    <dbReference type="NCBI Taxonomy" id="480071"/>
    <lineage>
        <taxon>Bacteria</taxon>
        <taxon>Bacillati</taxon>
        <taxon>Bacillota</taxon>
        <taxon>Bacilli</taxon>
        <taxon>Bacillales</taxon>
        <taxon>Bacillaceae</taxon>
        <taxon>Virgibacillus</taxon>
    </lineage>
</organism>
<keyword evidence="1" id="KW-0812">Transmembrane</keyword>
<proteinExistence type="predicted"/>
<comment type="caution">
    <text evidence="2">The sequence shown here is derived from an EMBL/GenBank/DDBJ whole genome shotgun (WGS) entry which is preliminary data.</text>
</comment>
<dbReference type="EMBL" id="BAAADS010000025">
    <property type="protein sequence ID" value="GAA0614732.1"/>
    <property type="molecule type" value="Genomic_DNA"/>
</dbReference>
<reference evidence="2 3" key="1">
    <citation type="journal article" date="2019" name="Int. J. Syst. Evol. Microbiol.">
        <title>The Global Catalogue of Microorganisms (GCM) 10K type strain sequencing project: providing services to taxonomists for standard genome sequencing and annotation.</title>
        <authorList>
            <consortium name="The Broad Institute Genomics Platform"/>
            <consortium name="The Broad Institute Genome Sequencing Center for Infectious Disease"/>
            <person name="Wu L."/>
            <person name="Ma J."/>
        </authorList>
    </citation>
    <scope>NUCLEOTIDE SEQUENCE [LARGE SCALE GENOMIC DNA]</scope>
    <source>
        <strain evidence="2 3">JCM 15395</strain>
    </source>
</reference>
<evidence type="ECO:0000313" key="2">
    <source>
        <dbReference type="EMBL" id="GAA0614732.1"/>
    </source>
</evidence>
<accession>A0ABN1GMQ4</accession>
<keyword evidence="3" id="KW-1185">Reference proteome</keyword>
<feature type="transmembrane region" description="Helical" evidence="1">
    <location>
        <begin position="39"/>
        <end position="61"/>
    </location>
</feature>
<feature type="transmembrane region" description="Helical" evidence="1">
    <location>
        <begin position="12"/>
        <end position="33"/>
    </location>
</feature>
<name>A0ABN1GMQ4_9BACI</name>
<sequence>MIRLYLRMPHFIGGSYDFIGGFGYFISGSYDFIGGINQFIGGFGILFGAMPLYHFSAIFLVSTFISHKKAAEDDLASTAAYDYF</sequence>
<dbReference type="Proteomes" id="UP001500866">
    <property type="component" value="Unassembled WGS sequence"/>
</dbReference>
<evidence type="ECO:0000313" key="3">
    <source>
        <dbReference type="Proteomes" id="UP001500866"/>
    </source>
</evidence>
<keyword evidence="1" id="KW-1133">Transmembrane helix</keyword>
<keyword evidence="1" id="KW-0472">Membrane</keyword>
<evidence type="ECO:0000256" key="1">
    <source>
        <dbReference type="SAM" id="Phobius"/>
    </source>
</evidence>
<protein>
    <submittedName>
        <fullName evidence="2">Uncharacterized protein</fullName>
    </submittedName>
</protein>
<gene>
    <name evidence="2" type="ORF">GCM10009001_35010</name>
</gene>